<keyword evidence="1" id="KW-0472">Membrane</keyword>
<name>A0A6I5A592_9BACI</name>
<evidence type="ECO:0000256" key="1">
    <source>
        <dbReference type="SAM" id="Phobius"/>
    </source>
</evidence>
<keyword evidence="1" id="KW-0812">Transmembrane</keyword>
<evidence type="ECO:0000313" key="2">
    <source>
        <dbReference type="EMBL" id="MYL35470.1"/>
    </source>
</evidence>
<protein>
    <submittedName>
        <fullName evidence="2">Uncharacterized protein</fullName>
    </submittedName>
</protein>
<proteinExistence type="predicted"/>
<dbReference type="RefSeq" id="WP_160850427.1">
    <property type="nucleotide sequence ID" value="NZ_WMEQ01000017.1"/>
</dbReference>
<dbReference type="AlphaFoldDB" id="A0A6I5A592"/>
<reference evidence="2 3" key="1">
    <citation type="submission" date="2019-11" db="EMBL/GenBank/DDBJ databases">
        <title>Genome sequences of 17 halophilic strains isolated from different environments.</title>
        <authorList>
            <person name="Furrow R.E."/>
        </authorList>
    </citation>
    <scope>NUCLEOTIDE SEQUENCE [LARGE SCALE GENOMIC DNA]</scope>
    <source>
        <strain evidence="2 3">22514_16_FS</strain>
    </source>
</reference>
<feature type="transmembrane region" description="Helical" evidence="1">
    <location>
        <begin position="37"/>
        <end position="63"/>
    </location>
</feature>
<dbReference type="EMBL" id="WMEQ01000017">
    <property type="protein sequence ID" value="MYL35470.1"/>
    <property type="molecule type" value="Genomic_DNA"/>
</dbReference>
<comment type="caution">
    <text evidence="2">The sequence shown here is derived from an EMBL/GenBank/DDBJ whole genome shotgun (WGS) entry which is preliminary data.</text>
</comment>
<accession>A0A6I5A592</accession>
<sequence>MNDDVNQKLSNIDNSMSDIGSHIDILKKSLAMMMDDIYTQLVILNVLMAIIALTLIIGMSLVIKKYRDK</sequence>
<gene>
    <name evidence="2" type="ORF">GLW05_17970</name>
</gene>
<evidence type="ECO:0000313" key="3">
    <source>
        <dbReference type="Proteomes" id="UP000468638"/>
    </source>
</evidence>
<keyword evidence="1" id="KW-1133">Transmembrane helix</keyword>
<organism evidence="2 3">
    <name type="scientific">Pontibacillus yanchengensis</name>
    <dbReference type="NCBI Taxonomy" id="462910"/>
    <lineage>
        <taxon>Bacteria</taxon>
        <taxon>Bacillati</taxon>
        <taxon>Bacillota</taxon>
        <taxon>Bacilli</taxon>
        <taxon>Bacillales</taxon>
        <taxon>Bacillaceae</taxon>
        <taxon>Pontibacillus</taxon>
    </lineage>
</organism>
<dbReference type="Proteomes" id="UP000468638">
    <property type="component" value="Unassembled WGS sequence"/>
</dbReference>